<dbReference type="InterPro" id="IPR001841">
    <property type="entry name" value="Znf_RING"/>
</dbReference>
<accession>A0A7M7HIE4</accession>
<dbReference type="RefSeq" id="XP_011661499.1">
    <property type="nucleotide sequence ID" value="XM_011663197.2"/>
</dbReference>
<dbReference type="SMART" id="SM00184">
    <property type="entry name" value="RING"/>
    <property type="match status" value="1"/>
</dbReference>
<evidence type="ECO:0000259" key="9">
    <source>
        <dbReference type="PROSITE" id="PS50089"/>
    </source>
</evidence>
<dbReference type="GO" id="GO:0016020">
    <property type="term" value="C:membrane"/>
    <property type="evidence" value="ECO:0007669"/>
    <property type="project" value="UniProtKB-SubCell"/>
</dbReference>
<dbReference type="KEGG" id="spu:753231"/>
<dbReference type="AlphaFoldDB" id="A0A7M7HIE4"/>
<reference evidence="10" key="2">
    <citation type="submission" date="2021-01" db="UniProtKB">
        <authorList>
            <consortium name="EnsemblMetazoa"/>
        </authorList>
    </citation>
    <scope>IDENTIFICATION</scope>
</reference>
<dbReference type="PANTHER" id="PTHR16200">
    <property type="entry name" value="RING ZINC FINGER"/>
    <property type="match status" value="1"/>
</dbReference>
<keyword evidence="2" id="KW-0812">Transmembrane</keyword>
<keyword evidence="3" id="KW-0479">Metal-binding</keyword>
<dbReference type="GO" id="GO:0061630">
    <property type="term" value="F:ubiquitin protein ligase activity"/>
    <property type="evidence" value="ECO:0000318"/>
    <property type="project" value="GO_Central"/>
</dbReference>
<evidence type="ECO:0000256" key="7">
    <source>
        <dbReference type="ARBA" id="ARBA00023136"/>
    </source>
</evidence>
<sequence length="387" mass="43653">MKVKLKLKGLDNEGVKMITFHSNSSVKLRHIARAINSSKLASWAFVLSLLLQLVSGEREALVRLQPGGIEVRGVYSRSGPNGINASGLIQTITSTCSEDGDTLPDELDKSKTEEDKKLSEDEEWVGIFYLPPLEESAGAQGGTGCSLLEQVKQAMLFGASALLVLALNPGLFKEIELHFTTDRPIILITDPKEIKKFRSNVDLRNGKHRANITARPDSRAKATPKLTLWSTCGRSSGGSKFREWEGTVCFSQHKSSSEHEYYWIWRSLVSLIIGFYILSMLRGMAQHPQQNNIEDLEETLQRLAKQSLSKMSVWKYKRKKYEFSASDSMDSCAVCLEEFFKGQTIRMLPCHHTFHNRCVDSWLIRKRTCPLCKMDIIDERFGLGKKC</sequence>
<dbReference type="InterPro" id="IPR051073">
    <property type="entry name" value="ZNRF3_Arkadia_E3_ligases"/>
</dbReference>
<dbReference type="GO" id="GO:0008270">
    <property type="term" value="F:zinc ion binding"/>
    <property type="evidence" value="ECO:0007669"/>
    <property type="project" value="UniProtKB-KW"/>
</dbReference>
<keyword evidence="7" id="KW-0472">Membrane</keyword>
<evidence type="ECO:0000256" key="2">
    <source>
        <dbReference type="ARBA" id="ARBA00022692"/>
    </source>
</evidence>
<evidence type="ECO:0000256" key="8">
    <source>
        <dbReference type="PROSITE-ProRule" id="PRU00175"/>
    </source>
</evidence>
<name>A0A7M7HIE4_STRPU</name>
<organism evidence="10 11">
    <name type="scientific">Strongylocentrotus purpuratus</name>
    <name type="common">Purple sea urchin</name>
    <dbReference type="NCBI Taxonomy" id="7668"/>
    <lineage>
        <taxon>Eukaryota</taxon>
        <taxon>Metazoa</taxon>
        <taxon>Echinodermata</taxon>
        <taxon>Eleutherozoa</taxon>
        <taxon>Echinozoa</taxon>
        <taxon>Echinoidea</taxon>
        <taxon>Euechinoidea</taxon>
        <taxon>Echinacea</taxon>
        <taxon>Camarodonta</taxon>
        <taxon>Echinidea</taxon>
        <taxon>Strongylocentrotidae</taxon>
        <taxon>Strongylocentrotus</taxon>
    </lineage>
</organism>
<keyword evidence="6" id="KW-1133">Transmembrane helix</keyword>
<keyword evidence="4 8" id="KW-0863">Zinc-finger</keyword>
<keyword evidence="5" id="KW-0862">Zinc</keyword>
<comment type="subcellular location">
    <subcellularLocation>
        <location evidence="1">Membrane</location>
    </subcellularLocation>
</comment>
<dbReference type="OrthoDB" id="8062037at2759"/>
<dbReference type="Gene3D" id="3.30.40.10">
    <property type="entry name" value="Zinc/RING finger domain, C3HC4 (zinc finger)"/>
    <property type="match status" value="1"/>
</dbReference>
<dbReference type="EnsemblMetazoa" id="XM_011663197">
    <property type="protein sequence ID" value="XP_011661499"/>
    <property type="gene ID" value="LOC753231"/>
</dbReference>
<dbReference type="Proteomes" id="UP000007110">
    <property type="component" value="Unassembled WGS sequence"/>
</dbReference>
<keyword evidence="11" id="KW-1185">Reference proteome</keyword>
<evidence type="ECO:0000256" key="5">
    <source>
        <dbReference type="ARBA" id="ARBA00022833"/>
    </source>
</evidence>
<dbReference type="FunFam" id="3.30.40.10:FF:000009">
    <property type="entry name" value="E3 ubiquitin-protein ligase RNF130"/>
    <property type="match status" value="1"/>
</dbReference>
<proteinExistence type="predicted"/>
<dbReference type="Pfam" id="PF13639">
    <property type="entry name" value="zf-RING_2"/>
    <property type="match status" value="1"/>
</dbReference>
<dbReference type="GeneID" id="753231"/>
<reference evidence="11" key="1">
    <citation type="submission" date="2015-02" db="EMBL/GenBank/DDBJ databases">
        <title>Genome sequencing for Strongylocentrotus purpuratus.</title>
        <authorList>
            <person name="Murali S."/>
            <person name="Liu Y."/>
            <person name="Vee V."/>
            <person name="English A."/>
            <person name="Wang M."/>
            <person name="Skinner E."/>
            <person name="Han Y."/>
            <person name="Muzny D.M."/>
            <person name="Worley K.C."/>
            <person name="Gibbs R.A."/>
        </authorList>
    </citation>
    <scope>NUCLEOTIDE SEQUENCE</scope>
</reference>
<dbReference type="OMA" id="GAQAYPK"/>
<protein>
    <recommendedName>
        <fullName evidence="9">RING-type domain-containing protein</fullName>
    </recommendedName>
</protein>
<dbReference type="Gene3D" id="3.50.30.30">
    <property type="match status" value="1"/>
</dbReference>
<feature type="domain" description="RING-type" evidence="9">
    <location>
        <begin position="332"/>
        <end position="373"/>
    </location>
</feature>
<evidence type="ECO:0000256" key="4">
    <source>
        <dbReference type="ARBA" id="ARBA00022771"/>
    </source>
</evidence>
<dbReference type="SUPFAM" id="SSF57850">
    <property type="entry name" value="RING/U-box"/>
    <property type="match status" value="1"/>
</dbReference>
<dbReference type="PROSITE" id="PS50089">
    <property type="entry name" value="ZF_RING_2"/>
    <property type="match status" value="1"/>
</dbReference>
<dbReference type="InParanoid" id="A0A7M7HIE4"/>
<evidence type="ECO:0000256" key="1">
    <source>
        <dbReference type="ARBA" id="ARBA00004370"/>
    </source>
</evidence>
<evidence type="ECO:0000256" key="3">
    <source>
        <dbReference type="ARBA" id="ARBA00022723"/>
    </source>
</evidence>
<evidence type="ECO:0000313" key="10">
    <source>
        <dbReference type="EnsemblMetazoa" id="XP_011661499"/>
    </source>
</evidence>
<evidence type="ECO:0000256" key="6">
    <source>
        <dbReference type="ARBA" id="ARBA00022989"/>
    </source>
</evidence>
<evidence type="ECO:0000313" key="11">
    <source>
        <dbReference type="Proteomes" id="UP000007110"/>
    </source>
</evidence>
<dbReference type="InterPro" id="IPR013083">
    <property type="entry name" value="Znf_RING/FYVE/PHD"/>
</dbReference>
<dbReference type="GO" id="GO:0006511">
    <property type="term" value="P:ubiquitin-dependent protein catabolic process"/>
    <property type="evidence" value="ECO:0000318"/>
    <property type="project" value="GO_Central"/>
</dbReference>